<protein>
    <submittedName>
        <fullName evidence="1">Uncharacterized protein</fullName>
    </submittedName>
</protein>
<proteinExistence type="predicted"/>
<dbReference type="AlphaFoldDB" id="A0A2R6WPR1"/>
<gene>
    <name evidence="1" type="ORF">MARPO_0068s0051</name>
</gene>
<organism evidence="1 2">
    <name type="scientific">Marchantia polymorpha</name>
    <name type="common">Common liverwort</name>
    <name type="synonym">Marchantia aquatica</name>
    <dbReference type="NCBI Taxonomy" id="3197"/>
    <lineage>
        <taxon>Eukaryota</taxon>
        <taxon>Viridiplantae</taxon>
        <taxon>Streptophyta</taxon>
        <taxon>Embryophyta</taxon>
        <taxon>Marchantiophyta</taxon>
        <taxon>Marchantiopsida</taxon>
        <taxon>Marchantiidae</taxon>
        <taxon>Marchantiales</taxon>
        <taxon>Marchantiaceae</taxon>
        <taxon>Marchantia</taxon>
    </lineage>
</organism>
<evidence type="ECO:0000313" key="1">
    <source>
        <dbReference type="EMBL" id="PTQ35836.1"/>
    </source>
</evidence>
<sequence>MRTLTHCSSPLITASVSISMGSSDHGHAGIFSVPCVHGFQAHVLNHLTKADGPSIEARHSMAHTKVRDTHFSCVLESW</sequence>
<keyword evidence="2" id="KW-1185">Reference proteome</keyword>
<dbReference type="EMBL" id="KZ772740">
    <property type="protein sequence ID" value="PTQ35836.1"/>
    <property type="molecule type" value="Genomic_DNA"/>
</dbReference>
<accession>A0A2R6WPR1</accession>
<reference evidence="2" key="1">
    <citation type="journal article" date="2017" name="Cell">
        <title>Insights into land plant evolution garnered from the Marchantia polymorpha genome.</title>
        <authorList>
            <person name="Bowman J.L."/>
            <person name="Kohchi T."/>
            <person name="Yamato K.T."/>
            <person name="Jenkins J."/>
            <person name="Shu S."/>
            <person name="Ishizaki K."/>
            <person name="Yamaoka S."/>
            <person name="Nishihama R."/>
            <person name="Nakamura Y."/>
            <person name="Berger F."/>
            <person name="Adam C."/>
            <person name="Aki S.S."/>
            <person name="Althoff F."/>
            <person name="Araki T."/>
            <person name="Arteaga-Vazquez M.A."/>
            <person name="Balasubrmanian S."/>
            <person name="Barry K."/>
            <person name="Bauer D."/>
            <person name="Boehm C.R."/>
            <person name="Briginshaw L."/>
            <person name="Caballero-Perez J."/>
            <person name="Catarino B."/>
            <person name="Chen F."/>
            <person name="Chiyoda S."/>
            <person name="Chovatia M."/>
            <person name="Davies K.M."/>
            <person name="Delmans M."/>
            <person name="Demura T."/>
            <person name="Dierschke T."/>
            <person name="Dolan L."/>
            <person name="Dorantes-Acosta A.E."/>
            <person name="Eklund D.M."/>
            <person name="Florent S.N."/>
            <person name="Flores-Sandoval E."/>
            <person name="Fujiyama A."/>
            <person name="Fukuzawa H."/>
            <person name="Galik B."/>
            <person name="Grimanelli D."/>
            <person name="Grimwood J."/>
            <person name="Grossniklaus U."/>
            <person name="Hamada T."/>
            <person name="Haseloff J."/>
            <person name="Hetherington A.J."/>
            <person name="Higo A."/>
            <person name="Hirakawa Y."/>
            <person name="Hundley H.N."/>
            <person name="Ikeda Y."/>
            <person name="Inoue K."/>
            <person name="Inoue S.I."/>
            <person name="Ishida S."/>
            <person name="Jia Q."/>
            <person name="Kakita M."/>
            <person name="Kanazawa T."/>
            <person name="Kawai Y."/>
            <person name="Kawashima T."/>
            <person name="Kennedy M."/>
            <person name="Kinose K."/>
            <person name="Kinoshita T."/>
            <person name="Kohara Y."/>
            <person name="Koide E."/>
            <person name="Komatsu K."/>
            <person name="Kopischke S."/>
            <person name="Kubo M."/>
            <person name="Kyozuka J."/>
            <person name="Lagercrantz U."/>
            <person name="Lin S.S."/>
            <person name="Lindquist E."/>
            <person name="Lipzen A.M."/>
            <person name="Lu C.W."/>
            <person name="De Luna E."/>
            <person name="Martienssen R.A."/>
            <person name="Minamino N."/>
            <person name="Mizutani M."/>
            <person name="Mizutani M."/>
            <person name="Mochizuki N."/>
            <person name="Monte I."/>
            <person name="Mosher R."/>
            <person name="Nagasaki H."/>
            <person name="Nakagami H."/>
            <person name="Naramoto S."/>
            <person name="Nishitani K."/>
            <person name="Ohtani M."/>
            <person name="Okamoto T."/>
            <person name="Okumura M."/>
            <person name="Phillips J."/>
            <person name="Pollak B."/>
            <person name="Reinders A."/>
            <person name="Rovekamp M."/>
            <person name="Sano R."/>
            <person name="Sawa S."/>
            <person name="Schmid M.W."/>
            <person name="Shirakawa M."/>
            <person name="Solano R."/>
            <person name="Spunde A."/>
            <person name="Suetsugu N."/>
            <person name="Sugano S."/>
            <person name="Sugiyama A."/>
            <person name="Sun R."/>
            <person name="Suzuki Y."/>
            <person name="Takenaka M."/>
            <person name="Takezawa D."/>
            <person name="Tomogane H."/>
            <person name="Tsuzuki M."/>
            <person name="Ueda T."/>
            <person name="Umeda M."/>
            <person name="Ward J.M."/>
            <person name="Watanabe Y."/>
            <person name="Yazaki K."/>
            <person name="Yokoyama R."/>
            <person name="Yoshitake Y."/>
            <person name="Yotsui I."/>
            <person name="Zachgo S."/>
            <person name="Schmutz J."/>
        </authorList>
    </citation>
    <scope>NUCLEOTIDE SEQUENCE [LARGE SCALE GENOMIC DNA]</scope>
    <source>
        <strain evidence="2">Tak-1</strain>
    </source>
</reference>
<name>A0A2R6WPR1_MARPO</name>
<dbReference type="Proteomes" id="UP000244005">
    <property type="component" value="Unassembled WGS sequence"/>
</dbReference>
<evidence type="ECO:0000313" key="2">
    <source>
        <dbReference type="Proteomes" id="UP000244005"/>
    </source>
</evidence>